<proteinExistence type="predicted"/>
<keyword evidence="2 4" id="KW-0238">DNA-binding</keyword>
<protein>
    <submittedName>
        <fullName evidence="6">TetR/AcrR family transcriptional regulator</fullName>
    </submittedName>
</protein>
<evidence type="ECO:0000313" key="6">
    <source>
        <dbReference type="EMBL" id="MCQ1951565.1"/>
    </source>
</evidence>
<dbReference type="PANTHER" id="PTHR30055">
    <property type="entry name" value="HTH-TYPE TRANSCRIPTIONAL REGULATOR RUTR"/>
    <property type="match status" value="1"/>
</dbReference>
<evidence type="ECO:0000256" key="4">
    <source>
        <dbReference type="PROSITE-ProRule" id="PRU00335"/>
    </source>
</evidence>
<evidence type="ECO:0000259" key="5">
    <source>
        <dbReference type="PROSITE" id="PS50977"/>
    </source>
</evidence>
<evidence type="ECO:0000256" key="2">
    <source>
        <dbReference type="ARBA" id="ARBA00023125"/>
    </source>
</evidence>
<dbReference type="Pfam" id="PF00440">
    <property type="entry name" value="TetR_N"/>
    <property type="match status" value="1"/>
</dbReference>
<dbReference type="RefSeq" id="WP_255866573.1">
    <property type="nucleotide sequence ID" value="NZ_CP104263.1"/>
</dbReference>
<keyword evidence="7" id="KW-1185">Reference proteome</keyword>
<dbReference type="EMBL" id="JANFLP010000019">
    <property type="protein sequence ID" value="MCQ1951565.1"/>
    <property type="molecule type" value="Genomic_DNA"/>
</dbReference>
<gene>
    <name evidence="6" type="ORF">NNX28_16720</name>
</gene>
<comment type="caution">
    <text evidence="6">The sequence shown here is derived from an EMBL/GenBank/DDBJ whole genome shotgun (WGS) entry which is preliminary data.</text>
</comment>
<dbReference type="PRINTS" id="PR00455">
    <property type="entry name" value="HTHTETR"/>
</dbReference>
<name>A0ABT1NV08_9MICC</name>
<accession>A0ABT1NV08</accession>
<dbReference type="Gene3D" id="1.10.10.60">
    <property type="entry name" value="Homeodomain-like"/>
    <property type="match status" value="1"/>
</dbReference>
<dbReference type="PROSITE" id="PS50977">
    <property type="entry name" value="HTH_TETR_2"/>
    <property type="match status" value="1"/>
</dbReference>
<dbReference type="Gene3D" id="1.10.357.10">
    <property type="entry name" value="Tetracycline Repressor, domain 2"/>
    <property type="match status" value="1"/>
</dbReference>
<dbReference type="Proteomes" id="UP001206924">
    <property type="component" value="Unassembled WGS sequence"/>
</dbReference>
<feature type="domain" description="HTH tetR-type" evidence="5">
    <location>
        <begin position="5"/>
        <end position="65"/>
    </location>
</feature>
<sequence length="198" mass="21228">MPRESGTKRAILDAALDLAAANGISGTTMDDVAVRAGVAKGSLYYNFSSKDKLFEQLLLEGVGTLTECLRNARSGLTGWQAIESMVRALLELLSENRALAKLMAAEILRTDRTWQHSLHLLRQEALAEFVEPIRQTGVPSGLPDGGSDHGSDQLTLIAGSVFGATLMGALDWLVFDPERSVEDVAAAVLYALSGRLKS</sequence>
<dbReference type="PANTHER" id="PTHR30055:SF234">
    <property type="entry name" value="HTH-TYPE TRANSCRIPTIONAL REGULATOR BETI"/>
    <property type="match status" value="1"/>
</dbReference>
<evidence type="ECO:0000313" key="7">
    <source>
        <dbReference type="Proteomes" id="UP001206924"/>
    </source>
</evidence>
<evidence type="ECO:0000256" key="1">
    <source>
        <dbReference type="ARBA" id="ARBA00023015"/>
    </source>
</evidence>
<dbReference type="InterPro" id="IPR001647">
    <property type="entry name" value="HTH_TetR"/>
</dbReference>
<evidence type="ECO:0000256" key="3">
    <source>
        <dbReference type="ARBA" id="ARBA00023163"/>
    </source>
</evidence>
<organism evidence="6 7">
    <name type="scientific">Arthrobacter jinronghuae</name>
    <dbReference type="NCBI Taxonomy" id="2964609"/>
    <lineage>
        <taxon>Bacteria</taxon>
        <taxon>Bacillati</taxon>
        <taxon>Actinomycetota</taxon>
        <taxon>Actinomycetes</taxon>
        <taxon>Micrococcales</taxon>
        <taxon>Micrococcaceae</taxon>
        <taxon>Arthrobacter</taxon>
    </lineage>
</organism>
<dbReference type="InterPro" id="IPR050109">
    <property type="entry name" value="HTH-type_TetR-like_transc_reg"/>
</dbReference>
<feature type="DNA-binding region" description="H-T-H motif" evidence="4">
    <location>
        <begin position="28"/>
        <end position="47"/>
    </location>
</feature>
<dbReference type="InterPro" id="IPR009057">
    <property type="entry name" value="Homeodomain-like_sf"/>
</dbReference>
<reference evidence="6 7" key="1">
    <citation type="submission" date="2022-07" db="EMBL/GenBank/DDBJ databases">
        <title>Novel species in genus Arthrobacter.</title>
        <authorList>
            <person name="Liu Y."/>
        </authorList>
    </citation>
    <scope>NUCLEOTIDE SEQUENCE [LARGE SCALE GENOMIC DNA]</scope>
    <source>
        <strain evidence="7">zg-Y859</strain>
    </source>
</reference>
<keyword evidence="1" id="KW-0805">Transcription regulation</keyword>
<dbReference type="SUPFAM" id="SSF46689">
    <property type="entry name" value="Homeodomain-like"/>
    <property type="match status" value="1"/>
</dbReference>
<keyword evidence="3" id="KW-0804">Transcription</keyword>